<gene>
    <name evidence="7" type="ORF">EBH_0001920</name>
</gene>
<dbReference type="GO" id="GO:0019843">
    <property type="term" value="F:rRNA binding"/>
    <property type="evidence" value="ECO:0007669"/>
    <property type="project" value="UniProtKB-KW"/>
</dbReference>
<dbReference type="NCBIfam" id="NF011118">
    <property type="entry name" value="PRK14548.1"/>
    <property type="match status" value="1"/>
</dbReference>
<dbReference type="GO" id="GO:0003735">
    <property type="term" value="F:structural constituent of ribosome"/>
    <property type="evidence" value="ECO:0007669"/>
    <property type="project" value="InterPro"/>
</dbReference>
<dbReference type="VEuPathDB" id="ToxoDB:EBH_0001920"/>
<keyword evidence="2" id="KW-0699">rRNA-binding</keyword>
<protein>
    <submittedName>
        <fullName evidence="7">Ribosomal protein L23a, putative</fullName>
    </submittedName>
</protein>
<sequence length="252" mass="28510">MACSPVTACTCMQQQQQEQQRPLPRAGGLEVAAAAGATAAAAQTEEDKKRHLERLWAIPWGAQHLQQQPQQRHLQQQQQERQEPRLFPCVCVAAAAAKGSKAAADKKTKRAEAVTRALKKTSRTATVKARYNTRFYRPRTLKKPRCPRAPRLSRLWTANPVPELRRKDMYFVLQQPVTTESAMKKIEEQNTLVFLCNPRASKKHIKDAVKEMYGVQARKVNTLIRMDGKKKAYVRLTPEFDALDVANKIGII</sequence>
<proteinExistence type="inferred from homology"/>
<dbReference type="FunFam" id="3.30.70.330:FF:000035">
    <property type="entry name" value="60S ribosomal protein L23a"/>
    <property type="match status" value="1"/>
</dbReference>
<evidence type="ECO:0000256" key="2">
    <source>
        <dbReference type="ARBA" id="ARBA00022730"/>
    </source>
</evidence>
<reference evidence="7" key="2">
    <citation type="submission" date="2013-10" db="EMBL/GenBank/DDBJ databases">
        <authorList>
            <person name="Aslett M."/>
        </authorList>
    </citation>
    <scope>NUCLEOTIDE SEQUENCE [LARGE SCALE GENOMIC DNA]</scope>
    <source>
        <strain evidence="7">Houghton</strain>
    </source>
</reference>
<keyword evidence="5 6" id="KW-0687">Ribonucleoprotein</keyword>
<keyword evidence="4 6" id="KW-0689">Ribosomal protein</keyword>
<dbReference type="PROSITE" id="PS00050">
    <property type="entry name" value="RIBOSOMAL_L23"/>
    <property type="match status" value="1"/>
</dbReference>
<dbReference type="InterPro" id="IPR013025">
    <property type="entry name" value="Ribosomal_uL23-like"/>
</dbReference>
<evidence type="ECO:0000256" key="6">
    <source>
        <dbReference type="RuleBase" id="RU003934"/>
    </source>
</evidence>
<dbReference type="PANTHER" id="PTHR11620">
    <property type="entry name" value="60S RIBOSOMAL PROTEIN L23A"/>
    <property type="match status" value="1"/>
</dbReference>
<reference evidence="7" key="1">
    <citation type="submission" date="2013-10" db="EMBL/GenBank/DDBJ databases">
        <title>Genomic analysis of the causative agents of coccidiosis in chickens.</title>
        <authorList>
            <person name="Reid A.J."/>
            <person name="Blake D."/>
            <person name="Billington K."/>
            <person name="Browne H."/>
            <person name="Dunn M."/>
            <person name="Hung S."/>
            <person name="Kawahara F."/>
            <person name="Miranda-Saavedra D."/>
            <person name="Mourier T."/>
            <person name="Nagra H."/>
            <person name="Otto T.D."/>
            <person name="Rawlings N."/>
            <person name="Sanchez A."/>
            <person name="Sanders M."/>
            <person name="Subramaniam C."/>
            <person name="Tay Y."/>
            <person name="Dear P."/>
            <person name="Doerig C."/>
            <person name="Gruber A."/>
            <person name="Parkinson J."/>
            <person name="Shirley M."/>
            <person name="Wan K.L."/>
            <person name="Berriman M."/>
            <person name="Tomley F."/>
            <person name="Pain A."/>
        </authorList>
    </citation>
    <scope>NUCLEOTIDE SEQUENCE [LARGE SCALE GENOMIC DNA]</scope>
    <source>
        <strain evidence="7">Houghton</strain>
    </source>
</reference>
<dbReference type="InterPro" id="IPR012678">
    <property type="entry name" value="Ribosomal_uL23/eL15/eS24_sf"/>
</dbReference>
<dbReference type="EMBL" id="HG713011">
    <property type="protein sequence ID" value="CDJ51782.1"/>
    <property type="molecule type" value="Genomic_DNA"/>
</dbReference>
<dbReference type="GO" id="GO:1990904">
    <property type="term" value="C:ribonucleoprotein complex"/>
    <property type="evidence" value="ECO:0007669"/>
    <property type="project" value="UniProtKB-KW"/>
</dbReference>
<name>U6LN56_9EIME</name>
<dbReference type="Gene3D" id="3.30.70.330">
    <property type="match status" value="1"/>
</dbReference>
<organism evidence="7 8">
    <name type="scientific">Eimeria brunetti</name>
    <dbReference type="NCBI Taxonomy" id="51314"/>
    <lineage>
        <taxon>Eukaryota</taxon>
        <taxon>Sar</taxon>
        <taxon>Alveolata</taxon>
        <taxon>Apicomplexa</taxon>
        <taxon>Conoidasida</taxon>
        <taxon>Coccidia</taxon>
        <taxon>Eucoccidiorida</taxon>
        <taxon>Eimeriorina</taxon>
        <taxon>Eimeriidae</taxon>
        <taxon>Eimeria</taxon>
    </lineage>
</organism>
<evidence type="ECO:0000256" key="4">
    <source>
        <dbReference type="ARBA" id="ARBA00022980"/>
    </source>
</evidence>
<dbReference type="InterPro" id="IPR012677">
    <property type="entry name" value="Nucleotide-bd_a/b_plait_sf"/>
</dbReference>
<keyword evidence="3" id="KW-0694">RNA-binding</keyword>
<accession>U6LN56</accession>
<dbReference type="Proteomes" id="UP000030750">
    <property type="component" value="Unassembled WGS sequence"/>
</dbReference>
<evidence type="ECO:0000313" key="7">
    <source>
        <dbReference type="EMBL" id="CDJ51782.1"/>
    </source>
</evidence>
<dbReference type="OrthoDB" id="1267328at2759"/>
<dbReference type="InterPro" id="IPR001014">
    <property type="entry name" value="Ribosomal_uL23_CS"/>
</dbReference>
<evidence type="ECO:0000256" key="5">
    <source>
        <dbReference type="ARBA" id="ARBA00023274"/>
    </source>
</evidence>
<evidence type="ECO:0000256" key="3">
    <source>
        <dbReference type="ARBA" id="ARBA00022884"/>
    </source>
</evidence>
<dbReference type="SUPFAM" id="SSF54189">
    <property type="entry name" value="Ribosomal proteins S24e, L23 and L15e"/>
    <property type="match status" value="1"/>
</dbReference>
<dbReference type="Pfam" id="PF00276">
    <property type="entry name" value="Ribosomal_L23"/>
    <property type="match status" value="1"/>
</dbReference>
<dbReference type="AlphaFoldDB" id="U6LN56"/>
<evidence type="ECO:0000256" key="1">
    <source>
        <dbReference type="ARBA" id="ARBA00006700"/>
    </source>
</evidence>
<evidence type="ECO:0000313" key="8">
    <source>
        <dbReference type="Proteomes" id="UP000030750"/>
    </source>
</evidence>
<dbReference type="HAMAP" id="MF_01369_A">
    <property type="entry name" value="Ribosomal_uL23_A"/>
    <property type="match status" value="1"/>
</dbReference>
<keyword evidence="8" id="KW-1185">Reference proteome</keyword>
<dbReference type="GO" id="GO:0006412">
    <property type="term" value="P:translation"/>
    <property type="evidence" value="ECO:0007669"/>
    <property type="project" value="InterPro"/>
</dbReference>
<comment type="similarity">
    <text evidence="1 6">Belongs to the universal ribosomal protein uL23 family.</text>
</comment>
<dbReference type="GO" id="GO:0005840">
    <property type="term" value="C:ribosome"/>
    <property type="evidence" value="ECO:0007669"/>
    <property type="project" value="UniProtKB-KW"/>
</dbReference>